<comment type="caution">
    <text evidence="1">The sequence shown here is derived from an EMBL/GenBank/DDBJ whole genome shotgun (WGS) entry which is preliminary data.</text>
</comment>
<accession>A0ABQ8CC84</accession>
<reference evidence="1 2" key="1">
    <citation type="submission" date="2021-05" db="EMBL/GenBank/DDBJ databases">
        <title>Genome Assembly of Synthetic Allotetraploid Brassica napus Reveals Homoeologous Exchanges between Subgenomes.</title>
        <authorList>
            <person name="Davis J.T."/>
        </authorList>
    </citation>
    <scope>NUCLEOTIDE SEQUENCE [LARGE SCALE GENOMIC DNA]</scope>
    <source>
        <strain evidence="2">cv. Da-Ae</strain>
        <tissue evidence="1">Seedling</tissue>
    </source>
</reference>
<protein>
    <submittedName>
        <fullName evidence="1">Uncharacterized protein</fullName>
    </submittedName>
</protein>
<gene>
    <name evidence="1" type="ORF">HID58_029133</name>
</gene>
<name>A0ABQ8CC84_BRANA</name>
<keyword evidence="2" id="KW-1185">Reference proteome</keyword>
<evidence type="ECO:0000313" key="1">
    <source>
        <dbReference type="EMBL" id="KAH0914687.1"/>
    </source>
</evidence>
<dbReference type="EMBL" id="JAGKQM010000008">
    <property type="protein sequence ID" value="KAH0914687.1"/>
    <property type="molecule type" value="Genomic_DNA"/>
</dbReference>
<organism evidence="1 2">
    <name type="scientific">Brassica napus</name>
    <name type="common">Rape</name>
    <dbReference type="NCBI Taxonomy" id="3708"/>
    <lineage>
        <taxon>Eukaryota</taxon>
        <taxon>Viridiplantae</taxon>
        <taxon>Streptophyta</taxon>
        <taxon>Embryophyta</taxon>
        <taxon>Tracheophyta</taxon>
        <taxon>Spermatophyta</taxon>
        <taxon>Magnoliopsida</taxon>
        <taxon>eudicotyledons</taxon>
        <taxon>Gunneridae</taxon>
        <taxon>Pentapetalae</taxon>
        <taxon>rosids</taxon>
        <taxon>malvids</taxon>
        <taxon>Brassicales</taxon>
        <taxon>Brassicaceae</taxon>
        <taxon>Brassiceae</taxon>
        <taxon>Brassica</taxon>
    </lineage>
</organism>
<evidence type="ECO:0000313" key="2">
    <source>
        <dbReference type="Proteomes" id="UP000824890"/>
    </source>
</evidence>
<dbReference type="Proteomes" id="UP000824890">
    <property type="component" value="Unassembled WGS sequence"/>
</dbReference>
<sequence length="170" mass="18804">MDLYRAPDANTRSCFSLEEISNLSKKKRPFSGQSFSRRFDAFNFHKIKYFSKDMSQISSSHFPWSPNSEPFSPLPSFRALFQRFPQQASHQCKPSVSESTLVLQRFGHSSEESTGASEESVGAAAEPTKPAVLGGYMLRLFPSSAGCSVPGLCFLSLSKALSQSLMHSAY</sequence>
<proteinExistence type="predicted"/>